<accession>A0A5S5CKQ4</accession>
<comment type="caution">
    <text evidence="3">The sequence shown here is derived from an EMBL/GenBank/DDBJ whole genome shotgun (WGS) entry which is preliminary data.</text>
</comment>
<keyword evidence="2" id="KW-1133">Transmembrane helix</keyword>
<keyword evidence="2" id="KW-0472">Membrane</keyword>
<gene>
    <name evidence="3" type="ORF">BD833_1266</name>
</gene>
<reference evidence="3 4" key="1">
    <citation type="submission" date="2019-07" db="EMBL/GenBank/DDBJ databases">
        <title>Genomic Encyclopedia of Archaeal and Bacterial Type Strains, Phase II (KMG-II): from individual species to whole genera.</title>
        <authorList>
            <person name="Goeker M."/>
        </authorList>
    </citation>
    <scope>NUCLEOTIDE SEQUENCE [LARGE SCALE GENOMIC DNA]</scope>
    <source>
        <strain evidence="3 4">DSM 46842</strain>
    </source>
</reference>
<dbReference type="EMBL" id="VNHW01000026">
    <property type="protein sequence ID" value="TYP81153.1"/>
    <property type="molecule type" value="Genomic_DNA"/>
</dbReference>
<evidence type="ECO:0000313" key="4">
    <source>
        <dbReference type="Proteomes" id="UP000322499"/>
    </source>
</evidence>
<evidence type="ECO:0000256" key="2">
    <source>
        <dbReference type="SAM" id="Phobius"/>
    </source>
</evidence>
<feature type="region of interest" description="Disordered" evidence="1">
    <location>
        <begin position="1"/>
        <end position="28"/>
    </location>
</feature>
<protein>
    <submittedName>
        <fullName evidence="3">Uncharacterized protein</fullName>
    </submittedName>
</protein>
<dbReference type="AlphaFoldDB" id="A0A5S5CKQ4"/>
<organism evidence="3 4">
    <name type="scientific">Blastococcus xanthinilyticus</name>
    <dbReference type="NCBI Taxonomy" id="1564164"/>
    <lineage>
        <taxon>Bacteria</taxon>
        <taxon>Bacillati</taxon>
        <taxon>Actinomycetota</taxon>
        <taxon>Actinomycetes</taxon>
        <taxon>Geodermatophilales</taxon>
        <taxon>Geodermatophilaceae</taxon>
        <taxon>Blastococcus</taxon>
    </lineage>
</organism>
<evidence type="ECO:0000256" key="1">
    <source>
        <dbReference type="SAM" id="MobiDB-lite"/>
    </source>
</evidence>
<feature type="transmembrane region" description="Helical" evidence="2">
    <location>
        <begin position="33"/>
        <end position="56"/>
    </location>
</feature>
<evidence type="ECO:0000313" key="3">
    <source>
        <dbReference type="EMBL" id="TYP81153.1"/>
    </source>
</evidence>
<name>A0A5S5CKQ4_9ACTN</name>
<feature type="compositionally biased region" description="Basic and acidic residues" evidence="1">
    <location>
        <begin position="1"/>
        <end position="13"/>
    </location>
</feature>
<sequence length="59" mass="6201">MPTFDVRRPDAPDRAVSPPGPGTPAEQDEYSPAFAALALLLTTGILIVLVVAAWILEGL</sequence>
<dbReference type="Proteomes" id="UP000322499">
    <property type="component" value="Unassembled WGS sequence"/>
</dbReference>
<keyword evidence="4" id="KW-1185">Reference proteome</keyword>
<keyword evidence="2" id="KW-0812">Transmembrane</keyword>
<dbReference type="RefSeq" id="WP_166535300.1">
    <property type="nucleotide sequence ID" value="NZ_VNHW01000026.1"/>
</dbReference>
<proteinExistence type="predicted"/>